<comment type="caution">
    <text evidence="1">The sequence shown here is derived from an EMBL/GenBank/DDBJ whole genome shotgun (WGS) entry which is preliminary data.</text>
</comment>
<sequence>MSEESKRREALIYHAKPTPGKIKVVPTKKYATQRDLSLAYSPGVAEPCLEIEKDKENAYKYTAKGNLVAVISNGTAVLGLGNIGPEASKPVMEGKGLLFKIFADIDVFDIEVDTENVEEFIATVKNIAPTFGGINLEDIKAPGAFEIERRLKAELDIPVMHDDQHGTAIISAAALINALEIADKKIEEVKIVISGAGAAAISCSRLYQAFGARRENMVMLDSKGVIRDDRDSLTSEKAEFATHRKIDTLDEAMVDADVFIGLSMANIVSPEMLLSMAKKPIVFAMANPDPEVKYDIAIATRKDIIMATGRSDHPNQVNNVLGFPFIFRGALDVRATKINEAMKMAAVEALAQLAKEPVPEQVNIAYGETRLTFGKDYIIPKPFDPRLIAEVPPAVAKAAMESGVAKEPITNWEEYKDTLRERLGSDNKLVRLLLNRAKLDPKRVVYAEADQLAVIKAAQIAYEEGVAIPILLGRKETIKNLMVEIEFEAEDVLIIDPKSDQENDRKDQYAKVYWEQRKRRGVTFYAAQRLMRERNYFAAMMVNEGDADALISGYSRNYPTVVKPMLELIGMDKGVDRVATTNVMMTKRGPLFLSDTSINIDPDAKELTKIAQMTSKVVKMFGMTPVMAMISYSNFGSSPSPKASKVREAVANLHRFNPDLIVDGELQTDFALNDEMLKEKFPFSKLVGKKVNTLIFPNLDSANITYKLLKELNEAESIGPIMMGMRKPVHILQLGASVDEIVNMTAMAVIDAQQKEQRDAEKGDS</sequence>
<dbReference type="EMBL" id="JAHKPD010000012">
    <property type="protein sequence ID" value="MBU2950507.1"/>
    <property type="molecule type" value="Genomic_DNA"/>
</dbReference>
<evidence type="ECO:0000313" key="1">
    <source>
        <dbReference type="EMBL" id="MBU2950507.1"/>
    </source>
</evidence>
<protein>
    <submittedName>
        <fullName evidence="1">NADP-dependent malic enzyme</fullName>
    </submittedName>
</protein>
<organism evidence="1 2">
    <name type="scientific">Pseudotamlana agarivorans</name>
    <dbReference type="NCBI Taxonomy" id="481183"/>
    <lineage>
        <taxon>Bacteria</taxon>
        <taxon>Pseudomonadati</taxon>
        <taxon>Bacteroidota</taxon>
        <taxon>Flavobacteriia</taxon>
        <taxon>Flavobacteriales</taxon>
        <taxon>Flavobacteriaceae</taxon>
        <taxon>Pseudotamlana</taxon>
    </lineage>
</organism>
<keyword evidence="2" id="KW-1185">Reference proteome</keyword>
<accession>A0ACC5U880</accession>
<name>A0ACC5U880_9FLAO</name>
<dbReference type="Proteomes" id="UP001647509">
    <property type="component" value="Unassembled WGS sequence"/>
</dbReference>
<reference evidence="1" key="1">
    <citation type="submission" date="2021-05" db="EMBL/GenBank/DDBJ databases">
        <title>Draft genomes of bacteria isolated from model marine particles.</title>
        <authorList>
            <person name="Datta M.S."/>
            <person name="Schwartzman J.A."/>
            <person name="Enke T.N."/>
            <person name="Saavedra J."/>
            <person name="Cermak N."/>
            <person name="Cordero O.X."/>
        </authorList>
    </citation>
    <scope>NUCLEOTIDE SEQUENCE</scope>
    <source>
        <strain evidence="1">I2M19</strain>
    </source>
</reference>
<gene>
    <name evidence="1" type="ORF">KO493_07350</name>
</gene>
<evidence type="ECO:0000313" key="2">
    <source>
        <dbReference type="Proteomes" id="UP001647509"/>
    </source>
</evidence>
<proteinExistence type="predicted"/>